<evidence type="ECO:0000256" key="1">
    <source>
        <dbReference type="ARBA" id="ARBA00023118"/>
    </source>
</evidence>
<dbReference type="GO" id="GO:0051607">
    <property type="term" value="P:defense response to virus"/>
    <property type="evidence" value="ECO:0007669"/>
    <property type="project" value="UniProtKB-KW"/>
</dbReference>
<dbReference type="NCBIfam" id="TIGR01898">
    <property type="entry name" value="cas_TM1791_cmr6"/>
    <property type="match status" value="1"/>
</dbReference>
<dbReference type="Gene3D" id="2.40.50.140">
    <property type="entry name" value="Nucleic acid-binding proteins"/>
    <property type="match status" value="1"/>
</dbReference>
<sequence length="405" mass="46211">MSNNDFKKKARKHGCIKRFFNDKGYGYIKVSWQKDDLKFFSDDFTPAVDPKCILEKMPVNFEVHPQKQGQVDRARYIKFSTKTSENAANKASPDLPEYLLPEDSRTTLLKAGLLRPVCQRVENFSLLLNKCAYYDRQQENFTSYRKDKIRLDHEFPQELLHDIKTRHRETLGALSLEGTDTPICAAVDWRMVLGIGNESVYESSMTLHHIYGIPYIPGQAVKGMVRNWVISEYFHACGADTPENSGQKTAEERAYADPTFRKLFGFAPEDFSLGNGRQGKIFFFDAFPTNLSSESIAVDIMNPHYGPYYSEGDKKPPADYHSPNPITFLTVKQGTQFEFYLGIRPSENYKPKHHWLGGKLSLLDLAKKSLQQALSEHGIGAKTAVGYGYFSTCRHKRSVKAKRSR</sequence>
<evidence type="ECO:0000259" key="2">
    <source>
        <dbReference type="Pfam" id="PF03787"/>
    </source>
</evidence>
<evidence type="ECO:0000313" key="3">
    <source>
        <dbReference type="EMBL" id="PIE35702.1"/>
    </source>
</evidence>
<dbReference type="PANTHER" id="PTHR39965">
    <property type="entry name" value="CRISPR SYSTEM CMR SUBUNIT CMR6"/>
    <property type="match status" value="1"/>
</dbReference>
<comment type="caution">
    <text evidence="3">The sequence shown here is derived from an EMBL/GenBank/DDBJ whole genome shotgun (WGS) entry which is preliminary data.</text>
</comment>
<feature type="domain" description="CRISPR type III-associated protein" evidence="2">
    <location>
        <begin position="197"/>
        <end position="391"/>
    </location>
</feature>
<protein>
    <submittedName>
        <fullName evidence="3">Type III-B CRISPR module RAMP protein Cmr6</fullName>
    </submittedName>
</protein>
<dbReference type="Proteomes" id="UP000230821">
    <property type="component" value="Unassembled WGS sequence"/>
</dbReference>
<dbReference type="EMBL" id="PDSK01000035">
    <property type="protein sequence ID" value="PIE35702.1"/>
    <property type="molecule type" value="Genomic_DNA"/>
</dbReference>
<organism evidence="3 4">
    <name type="scientific">candidate division KSB3 bacterium</name>
    <dbReference type="NCBI Taxonomy" id="2044937"/>
    <lineage>
        <taxon>Bacteria</taxon>
        <taxon>candidate division KSB3</taxon>
    </lineage>
</organism>
<dbReference type="Pfam" id="PF03787">
    <property type="entry name" value="RAMPs"/>
    <property type="match status" value="1"/>
</dbReference>
<dbReference type="InterPro" id="IPR010172">
    <property type="entry name" value="CRISPR-assoc_prot_TM1791"/>
</dbReference>
<dbReference type="PANTHER" id="PTHR39965:SF1">
    <property type="entry name" value="CRISPR SYSTEM CMR SUBUNIT CMR6"/>
    <property type="match status" value="1"/>
</dbReference>
<evidence type="ECO:0000313" key="4">
    <source>
        <dbReference type="Proteomes" id="UP000230821"/>
    </source>
</evidence>
<proteinExistence type="predicted"/>
<accession>A0A2G6KL04</accession>
<dbReference type="InterPro" id="IPR005537">
    <property type="entry name" value="RAMP_III_fam"/>
</dbReference>
<name>A0A2G6KL04_9BACT</name>
<gene>
    <name evidence="3" type="primary">cmr6</name>
    <name evidence="3" type="ORF">CSA56_03035</name>
</gene>
<dbReference type="InterPro" id="IPR012340">
    <property type="entry name" value="NA-bd_OB-fold"/>
</dbReference>
<reference evidence="3 4" key="1">
    <citation type="submission" date="2017-10" db="EMBL/GenBank/DDBJ databases">
        <title>Novel microbial diversity and functional potential in the marine mammal oral microbiome.</title>
        <authorList>
            <person name="Dudek N.K."/>
            <person name="Sun C.L."/>
            <person name="Burstein D."/>
            <person name="Kantor R.S."/>
            <person name="Aliaga Goltsman D.S."/>
            <person name="Bik E.M."/>
            <person name="Thomas B.C."/>
            <person name="Banfield J.F."/>
            <person name="Relman D.A."/>
        </authorList>
    </citation>
    <scope>NUCLEOTIDE SEQUENCE [LARGE SCALE GENOMIC DNA]</scope>
    <source>
        <strain evidence="3">DOLJORAL78_47_16</strain>
    </source>
</reference>
<keyword evidence="1" id="KW-0051">Antiviral defense</keyword>
<dbReference type="AlphaFoldDB" id="A0A2G6KL04"/>